<keyword evidence="4 7" id="KW-0808">Transferase</keyword>
<dbReference type="InterPro" id="IPR000878">
    <property type="entry name" value="4pyrrol_Mease"/>
</dbReference>
<dbReference type="Proteomes" id="UP000002730">
    <property type="component" value="Chromosome"/>
</dbReference>
<dbReference type="InterPro" id="IPR029063">
    <property type="entry name" value="SAM-dependent_MTases_sf"/>
</dbReference>
<name>D9SP04_CLOC7</name>
<dbReference type="GO" id="GO:0008276">
    <property type="term" value="F:protein methyltransferase activity"/>
    <property type="evidence" value="ECO:0007669"/>
    <property type="project" value="InterPro"/>
</dbReference>
<dbReference type="eggNOG" id="COG2242">
    <property type="taxonomic scope" value="Bacteria"/>
</dbReference>
<dbReference type="GO" id="GO:0032259">
    <property type="term" value="P:methylation"/>
    <property type="evidence" value="ECO:0007669"/>
    <property type="project" value="UniProtKB-KW"/>
</dbReference>
<gene>
    <name evidence="7" type="ordered locus">Clocel_2229</name>
</gene>
<protein>
    <submittedName>
        <fullName evidence="7">Precorrin-6y C5,15-methyltransferase (Decarboxylating), CbiE subunit</fullName>
    </submittedName>
</protein>
<dbReference type="Gene3D" id="3.40.50.150">
    <property type="entry name" value="Vaccinia Virus protein VP39"/>
    <property type="match status" value="1"/>
</dbReference>
<evidence type="ECO:0000256" key="1">
    <source>
        <dbReference type="ARBA" id="ARBA00004953"/>
    </source>
</evidence>
<evidence type="ECO:0000313" key="8">
    <source>
        <dbReference type="Proteomes" id="UP000002730"/>
    </source>
</evidence>
<dbReference type="InterPro" id="IPR050714">
    <property type="entry name" value="Cobalamin_biosynth_MTase"/>
</dbReference>
<dbReference type="AlphaFoldDB" id="D9SP04"/>
<dbReference type="HOGENOM" id="CLU_031955_1_2_9"/>
<dbReference type="SUPFAM" id="SSF53790">
    <property type="entry name" value="Tetrapyrrole methylase"/>
    <property type="match status" value="1"/>
</dbReference>
<dbReference type="Gene3D" id="3.40.1010.10">
    <property type="entry name" value="Cobalt-precorrin-4 Transmethylase, Domain 1"/>
    <property type="match status" value="1"/>
</dbReference>
<evidence type="ECO:0000256" key="5">
    <source>
        <dbReference type="ARBA" id="ARBA00022691"/>
    </source>
</evidence>
<reference evidence="7 8" key="1">
    <citation type="submission" date="2010-08" db="EMBL/GenBank/DDBJ databases">
        <title>Complete sequence of Clostridium cellulovorans 743B.</title>
        <authorList>
            <consortium name="US DOE Joint Genome Institute"/>
            <person name="Lucas S."/>
            <person name="Copeland A."/>
            <person name="Lapidus A."/>
            <person name="Cheng J.-F."/>
            <person name="Bruce D."/>
            <person name="Goodwin L."/>
            <person name="Pitluck S."/>
            <person name="Chertkov O."/>
            <person name="Detter J.C."/>
            <person name="Han C."/>
            <person name="Tapia R."/>
            <person name="Land M."/>
            <person name="Hauser L."/>
            <person name="Chang Y.-J."/>
            <person name="Jeffries C."/>
            <person name="Kyrpides N."/>
            <person name="Ivanova N."/>
            <person name="Mikhailova N."/>
            <person name="Hemme C.L."/>
            <person name="Woyke T."/>
        </authorList>
    </citation>
    <scope>NUCLEOTIDE SEQUENCE [LARGE SCALE GENOMIC DNA]</scope>
    <source>
        <strain evidence="8">ATCC 35296 / DSM 3052 / OCM 3 / 743B</strain>
    </source>
</reference>
<accession>D9SP04</accession>
<feature type="domain" description="Tetrapyrrole methylase" evidence="6">
    <location>
        <begin position="3"/>
        <end position="182"/>
    </location>
</feature>
<proteinExistence type="predicted"/>
<dbReference type="NCBIfam" id="TIGR02469">
    <property type="entry name" value="CbiT"/>
    <property type="match status" value="1"/>
</dbReference>
<evidence type="ECO:0000259" key="6">
    <source>
        <dbReference type="Pfam" id="PF00590"/>
    </source>
</evidence>
<organism evidence="7 8">
    <name type="scientific">Clostridium cellulovorans (strain ATCC 35296 / DSM 3052 / OCM 3 / 743B)</name>
    <dbReference type="NCBI Taxonomy" id="573061"/>
    <lineage>
        <taxon>Bacteria</taxon>
        <taxon>Bacillati</taxon>
        <taxon>Bacillota</taxon>
        <taxon>Clostridia</taxon>
        <taxon>Eubacteriales</taxon>
        <taxon>Clostridiaceae</taxon>
        <taxon>Clostridium</taxon>
    </lineage>
</organism>
<dbReference type="InterPro" id="IPR014776">
    <property type="entry name" value="4pyrrole_Mease_sub2"/>
</dbReference>
<dbReference type="GO" id="GO:0009236">
    <property type="term" value="P:cobalamin biosynthetic process"/>
    <property type="evidence" value="ECO:0007669"/>
    <property type="project" value="UniProtKB-UniPathway"/>
</dbReference>
<dbReference type="PANTHER" id="PTHR43182:SF1">
    <property type="entry name" value="COBALT-PRECORRIN-7 C(5)-METHYLTRANSFERASE"/>
    <property type="match status" value="1"/>
</dbReference>
<evidence type="ECO:0000256" key="4">
    <source>
        <dbReference type="ARBA" id="ARBA00022679"/>
    </source>
</evidence>
<evidence type="ECO:0000313" key="7">
    <source>
        <dbReference type="EMBL" id="ADL51969.1"/>
    </source>
</evidence>
<dbReference type="InterPro" id="IPR014777">
    <property type="entry name" value="4pyrrole_Mease_sub1"/>
</dbReference>
<dbReference type="NCBIfam" id="TIGR02467">
    <property type="entry name" value="CbiE"/>
    <property type="match status" value="1"/>
</dbReference>
<dbReference type="EMBL" id="CP002160">
    <property type="protein sequence ID" value="ADL51969.1"/>
    <property type="molecule type" value="Genomic_DNA"/>
</dbReference>
<keyword evidence="8" id="KW-1185">Reference proteome</keyword>
<dbReference type="InterPro" id="IPR035996">
    <property type="entry name" value="4pyrrol_Methylase_sf"/>
</dbReference>
<evidence type="ECO:0000256" key="2">
    <source>
        <dbReference type="ARBA" id="ARBA00022573"/>
    </source>
</evidence>
<dbReference type="Pfam" id="PF12847">
    <property type="entry name" value="Methyltransf_18"/>
    <property type="match status" value="1"/>
</dbReference>
<dbReference type="STRING" id="573061.Clocel_2229"/>
<dbReference type="CDD" id="cd02440">
    <property type="entry name" value="AdoMet_MTases"/>
    <property type="match status" value="1"/>
</dbReference>
<dbReference type="eggNOG" id="COG2241">
    <property type="taxonomic scope" value="Bacteria"/>
</dbReference>
<dbReference type="InterPro" id="IPR012818">
    <property type="entry name" value="CbiE"/>
</dbReference>
<dbReference type="SUPFAM" id="SSF53335">
    <property type="entry name" value="S-adenosyl-L-methionine-dependent methyltransferases"/>
    <property type="match status" value="1"/>
</dbReference>
<dbReference type="InterPro" id="IPR014008">
    <property type="entry name" value="Cbl_synth_MTase_CbiT"/>
</dbReference>
<dbReference type="PANTHER" id="PTHR43182">
    <property type="entry name" value="COBALT-PRECORRIN-6B C(15)-METHYLTRANSFERASE (DECARBOXYLATING)"/>
    <property type="match status" value="1"/>
</dbReference>
<dbReference type="Pfam" id="PF00590">
    <property type="entry name" value="TP_methylase"/>
    <property type="match status" value="1"/>
</dbReference>
<dbReference type="OrthoDB" id="9780707at2"/>
<evidence type="ECO:0000256" key="3">
    <source>
        <dbReference type="ARBA" id="ARBA00022603"/>
    </source>
</evidence>
<sequence length="404" mass="44485">MKKVTVVGLGPGDIKYLSIAAKEVIENADYIVVSKRYKNLFNKKNTFFMGNIKETLDLIDSLALKGAVAVLVSGDPLLHSLFNTIKNNLKDIEIDIVPGISSMQLLGARIGETIEDVKIVSAHGLEVTSGSLAMAVSENKKTFVLCSSVNNPSWICNSLLSYGINHVKICVGSRLSYEDELINIGFPNEIVEKNYDSLTAVMIINNNPQKVLMQGFLSDKDFIRDDTPMTKENVRLIAIHKLKLSQDNIVWDIGAGTGSIAVEVARQCHFGQVHAIEMKKKALELIYKNREKFNLEANLIIHEGRAIDVIKDLPIPDVVFIGGANGEIEAIIDILRSFKKSIRIVISAVTIETLSLASSLLVKEDFSDFEVTQVSISESRKLGKYTLMEANNPVHLISATLNSV</sequence>
<keyword evidence="5" id="KW-0949">S-adenosyl-L-methionine</keyword>
<dbReference type="RefSeq" id="WP_010076805.1">
    <property type="nucleotide sequence ID" value="NC_014393.1"/>
</dbReference>
<dbReference type="InterPro" id="IPR006365">
    <property type="entry name" value="Cbl_synth_CobL"/>
</dbReference>
<dbReference type="UniPathway" id="UPA00148"/>
<dbReference type="Gene3D" id="3.30.950.10">
    <property type="entry name" value="Methyltransferase, Cobalt-precorrin-4 Transmethylase, Domain 2"/>
    <property type="match status" value="1"/>
</dbReference>
<keyword evidence="2" id="KW-0169">Cobalamin biosynthesis</keyword>
<keyword evidence="3 7" id="KW-0489">Methyltransferase</keyword>
<comment type="pathway">
    <text evidence="1">Cofactor biosynthesis; adenosylcobalamin biosynthesis.</text>
</comment>
<dbReference type="PIRSF" id="PIRSF036428">
    <property type="entry name" value="CobL"/>
    <property type="match status" value="1"/>
</dbReference>
<dbReference type="CDD" id="cd11644">
    <property type="entry name" value="Precorrin-6Y-MT"/>
    <property type="match status" value="1"/>
</dbReference>
<dbReference type="KEGG" id="ccb:Clocel_2229"/>